<dbReference type="Proteomes" id="UP000248340">
    <property type="component" value="Unassembled WGS sequence"/>
</dbReference>
<protein>
    <submittedName>
        <fullName evidence="1">Uncharacterized protein</fullName>
    </submittedName>
</protein>
<dbReference type="EMBL" id="KZ821694">
    <property type="protein sequence ID" value="PYH82659.1"/>
    <property type="molecule type" value="Genomic_DNA"/>
</dbReference>
<dbReference type="OrthoDB" id="7777654at2759"/>
<gene>
    <name evidence="1" type="ORF">BO82DRAFT_401302</name>
</gene>
<dbReference type="AlphaFoldDB" id="A0A319CEI9"/>
<accession>A0A319CEI9</accession>
<keyword evidence="2" id="KW-1185">Reference proteome</keyword>
<evidence type="ECO:0000313" key="1">
    <source>
        <dbReference type="EMBL" id="PYH82659.1"/>
    </source>
</evidence>
<organism evidence="1 2">
    <name type="scientific">Aspergillus uvarum CBS 121591</name>
    <dbReference type="NCBI Taxonomy" id="1448315"/>
    <lineage>
        <taxon>Eukaryota</taxon>
        <taxon>Fungi</taxon>
        <taxon>Dikarya</taxon>
        <taxon>Ascomycota</taxon>
        <taxon>Pezizomycotina</taxon>
        <taxon>Eurotiomycetes</taxon>
        <taxon>Eurotiomycetidae</taxon>
        <taxon>Eurotiales</taxon>
        <taxon>Aspergillaceae</taxon>
        <taxon>Aspergillus</taxon>
        <taxon>Aspergillus subgen. Circumdati</taxon>
    </lineage>
</organism>
<name>A0A319CEI9_9EURO</name>
<reference evidence="1 2" key="1">
    <citation type="submission" date="2016-12" db="EMBL/GenBank/DDBJ databases">
        <title>The genomes of Aspergillus section Nigri reveals drivers in fungal speciation.</title>
        <authorList>
            <consortium name="DOE Joint Genome Institute"/>
            <person name="Vesth T.C."/>
            <person name="Nybo J."/>
            <person name="Theobald S."/>
            <person name="Brandl J."/>
            <person name="Frisvad J.C."/>
            <person name="Nielsen K.F."/>
            <person name="Lyhne E.K."/>
            <person name="Kogle M.E."/>
            <person name="Kuo A."/>
            <person name="Riley R."/>
            <person name="Clum A."/>
            <person name="Nolan M."/>
            <person name="Lipzen A."/>
            <person name="Salamov A."/>
            <person name="Henrissat B."/>
            <person name="Wiebenga A."/>
            <person name="De Vries R.P."/>
            <person name="Grigoriev I.V."/>
            <person name="Mortensen U.H."/>
            <person name="Andersen M.R."/>
            <person name="Baker S.E."/>
        </authorList>
    </citation>
    <scope>NUCLEOTIDE SEQUENCE [LARGE SCALE GENOMIC DNA]</scope>
    <source>
        <strain evidence="1 2">CBS 121591</strain>
    </source>
</reference>
<dbReference type="RefSeq" id="XP_025492859.1">
    <property type="nucleotide sequence ID" value="XM_025639242.1"/>
</dbReference>
<evidence type="ECO:0000313" key="2">
    <source>
        <dbReference type="Proteomes" id="UP000248340"/>
    </source>
</evidence>
<dbReference type="VEuPathDB" id="FungiDB:BO82DRAFT_401302"/>
<proteinExistence type="predicted"/>
<sequence length="134" mass="15078">MVKMIFPYFASFCFASGMHIPYKCWRIGPDGEAHHAGHVRAPGHHPTPRTGDIAAAVERASQSSSLDVINEYFADPTVKVALPRFVTEIQLAHPRTPGTSLMGYLAKRRVHHFLQRGKVEFKSLTAMQPFRFLM</sequence>
<dbReference type="GeneID" id="37141984"/>